<proteinExistence type="predicted"/>
<accession>A0AAC9MX20</accession>
<dbReference type="EMBL" id="CP014859">
    <property type="protein sequence ID" value="AOS62788.1"/>
    <property type="molecule type" value="Genomic_DNA"/>
</dbReference>
<organism evidence="1 2">
    <name type="scientific">Actinoalloteichus hymeniacidonis</name>
    <dbReference type="NCBI Taxonomy" id="340345"/>
    <lineage>
        <taxon>Bacteria</taxon>
        <taxon>Bacillati</taxon>
        <taxon>Actinomycetota</taxon>
        <taxon>Actinomycetes</taxon>
        <taxon>Pseudonocardiales</taxon>
        <taxon>Pseudonocardiaceae</taxon>
        <taxon>Actinoalloteichus</taxon>
    </lineage>
</organism>
<evidence type="ECO:0000313" key="2">
    <source>
        <dbReference type="Proteomes" id="UP000095210"/>
    </source>
</evidence>
<protein>
    <submittedName>
        <fullName evidence="1">Uncharacterized protein</fullName>
    </submittedName>
</protein>
<reference evidence="2" key="1">
    <citation type="submission" date="2016-03" db="EMBL/GenBank/DDBJ databases">
        <title>Complete genome sequence of the type strain Actinoalloteichus hymeniacidonis DSM 45092.</title>
        <authorList>
            <person name="Schaffert L."/>
            <person name="Albersmeier A."/>
            <person name="Winkler A."/>
            <person name="Kalinowski J."/>
            <person name="Zotchev S."/>
            <person name="Ruckert C."/>
        </authorList>
    </citation>
    <scope>NUCLEOTIDE SEQUENCE [LARGE SCALE GENOMIC DNA]</scope>
    <source>
        <strain evidence="2">HPA177(T) (DSM 45092(T))</strain>
    </source>
</reference>
<dbReference type="KEGG" id="ahm:TL08_09865"/>
<sequence length="120" mass="13503">MQVERRIDLDNLDLDQAALLVDQRRRRWSAAGITVARITWMDAHDGWPRPLYENRRLVRRPMSLGLELDGTGGSAWIVLYAGGWADVDLMVGDADPVAEYVEPATVAEFGPLLDRVSDRL</sequence>
<keyword evidence="2" id="KW-1185">Reference proteome</keyword>
<evidence type="ECO:0000313" key="1">
    <source>
        <dbReference type="EMBL" id="AOS62788.1"/>
    </source>
</evidence>
<dbReference type="AlphaFoldDB" id="A0AAC9MX20"/>
<gene>
    <name evidence="1" type="ORF">TL08_09865</name>
</gene>
<name>A0AAC9MX20_9PSEU</name>
<dbReference type="Proteomes" id="UP000095210">
    <property type="component" value="Chromosome"/>
</dbReference>